<dbReference type="PANTHER" id="PTHR43630">
    <property type="entry name" value="POLY-BETA-1,6-N-ACETYL-D-GLUCOSAMINE SYNTHASE"/>
    <property type="match status" value="1"/>
</dbReference>
<organism evidence="3 4">
    <name type="scientific">Paenibacillus terrae</name>
    <dbReference type="NCBI Taxonomy" id="159743"/>
    <lineage>
        <taxon>Bacteria</taxon>
        <taxon>Bacillati</taxon>
        <taxon>Bacillota</taxon>
        <taxon>Bacilli</taxon>
        <taxon>Bacillales</taxon>
        <taxon>Paenibacillaceae</taxon>
        <taxon>Paenibacillus</taxon>
    </lineage>
</organism>
<dbReference type="AlphaFoldDB" id="A0A0D7WVN5"/>
<dbReference type="InterPro" id="IPR019734">
    <property type="entry name" value="TPR_rpt"/>
</dbReference>
<feature type="domain" description="Glycosyltransferase 2-like" evidence="2">
    <location>
        <begin position="8"/>
        <end position="91"/>
    </location>
</feature>
<keyword evidence="4" id="KW-1185">Reference proteome</keyword>
<proteinExistence type="predicted"/>
<dbReference type="InterPro" id="IPR029044">
    <property type="entry name" value="Nucleotide-diphossugar_trans"/>
</dbReference>
<dbReference type="Pfam" id="PF00535">
    <property type="entry name" value="Glycos_transf_2"/>
    <property type="match status" value="1"/>
</dbReference>
<dbReference type="InterPro" id="IPR001173">
    <property type="entry name" value="Glyco_trans_2-like"/>
</dbReference>
<accession>A0A0D7WVN5</accession>
<dbReference type="SUPFAM" id="SSF48452">
    <property type="entry name" value="TPR-like"/>
    <property type="match status" value="1"/>
</dbReference>
<dbReference type="Pfam" id="PF14559">
    <property type="entry name" value="TPR_19"/>
    <property type="match status" value="1"/>
</dbReference>
<comment type="caution">
    <text evidence="3">The sequence shown here is derived from an EMBL/GenBank/DDBJ whole genome shotgun (WGS) entry which is preliminary data.</text>
</comment>
<sequence length="625" mass="72945">MSKTIALCMIVKNEEQFLRRCLDSVKDIVNQIVIVDTGSTDNTIYIAREYTSEVYSFEWINDFSAARNESIKYATTDYILIMDADEYLDTNSNLQKDIATERDWYFLKIHNVLSQGRQIAHIAVRLFANGKGLSFQNRLHEHLNILAEGKTYSNGLGESVLHHTGYTDEIMEGRDKKNRNLPLMLQEVEENPNAYNLFNMGRTYKWIEEYEKAIQYLQRAYPLSKNLTIMPDLLTNLAHCLSSLKREPEALKILNDAIILFPNETDLWHMQALLFLELGYFKDAINSFETCLKIGDQGITITEGNGGYMAHYRLAEVYEKTYRASESYEQIIETVRAKKSFMAGVSKYFQIVTMANIPLEEVYENFNQIYGISTVEELERLLEVLYVLRHPLLNRYLNEYEIKVEEKVSVIAVQYAKQYEKAKLLWIKMGYYAEENSEDILLLSLILKDMKLFGFAQPFLNLSIKEAKLLQNIILSEEIKNQKFSSHLESILMKMIEHLLVLQEYEIFQHVLNYVWVGSLDFKYDVIQKMVNFGFDEVAIDLLVELFETNPNNLKVIQLLGDVCFKLNYFEDTQLFYTKLLDLCPEYSSYERCYILSEKIDDHISASNIKQSIKQKFPLALWVLE</sequence>
<dbReference type="PATRIC" id="fig|159743.3.peg.5455"/>
<dbReference type="EMBL" id="JTHP01000069">
    <property type="protein sequence ID" value="KJD43059.1"/>
    <property type="molecule type" value="Genomic_DNA"/>
</dbReference>
<feature type="repeat" description="TPR" evidence="1">
    <location>
        <begin position="194"/>
        <end position="227"/>
    </location>
</feature>
<name>A0A0D7WVN5_9BACL</name>
<dbReference type="SMART" id="SM00028">
    <property type="entry name" value="TPR"/>
    <property type="match status" value="5"/>
</dbReference>
<dbReference type="OrthoDB" id="9815923at2"/>
<dbReference type="CDD" id="cd02511">
    <property type="entry name" value="Beta4Glucosyltransferase"/>
    <property type="match status" value="1"/>
</dbReference>
<keyword evidence="1" id="KW-0802">TPR repeat</keyword>
<dbReference type="PANTHER" id="PTHR43630:SF2">
    <property type="entry name" value="GLYCOSYLTRANSFERASE"/>
    <property type="match status" value="1"/>
</dbReference>
<dbReference type="SUPFAM" id="SSF53448">
    <property type="entry name" value="Nucleotide-diphospho-sugar transferases"/>
    <property type="match status" value="1"/>
</dbReference>
<evidence type="ECO:0000259" key="2">
    <source>
        <dbReference type="Pfam" id="PF00535"/>
    </source>
</evidence>
<dbReference type="RefSeq" id="WP_044648596.1">
    <property type="nucleotide sequence ID" value="NZ_JTHP01000069.1"/>
</dbReference>
<protein>
    <recommendedName>
        <fullName evidence="2">Glycosyltransferase 2-like domain-containing protein</fullName>
    </recommendedName>
</protein>
<gene>
    <name evidence="3" type="ORF">QD47_24650</name>
</gene>
<evidence type="ECO:0000256" key="1">
    <source>
        <dbReference type="PROSITE-ProRule" id="PRU00339"/>
    </source>
</evidence>
<evidence type="ECO:0000313" key="4">
    <source>
        <dbReference type="Proteomes" id="UP000032534"/>
    </source>
</evidence>
<evidence type="ECO:0000313" key="3">
    <source>
        <dbReference type="EMBL" id="KJD43059.1"/>
    </source>
</evidence>
<dbReference type="PROSITE" id="PS50005">
    <property type="entry name" value="TPR"/>
    <property type="match status" value="1"/>
</dbReference>
<dbReference type="Gene3D" id="3.90.550.10">
    <property type="entry name" value="Spore Coat Polysaccharide Biosynthesis Protein SpsA, Chain A"/>
    <property type="match status" value="1"/>
</dbReference>
<reference evidence="3 4" key="1">
    <citation type="submission" date="2014-11" db="EMBL/GenBank/DDBJ databases">
        <title>Draft Genome Sequences of Paenibacillus polymyxa NRRL B-30509 and Paenibacillus terrae NRRL B-30644, Strains from a Poultry Environment that Produce Tridecaptin A and Paenicidins.</title>
        <authorList>
            <person name="van Belkum M.J."/>
            <person name="Lohans C.T."/>
            <person name="Vederas J.C."/>
        </authorList>
    </citation>
    <scope>NUCLEOTIDE SEQUENCE [LARGE SCALE GENOMIC DNA]</scope>
    <source>
        <strain evidence="3 4">NRRL B-30644</strain>
    </source>
</reference>
<dbReference type="Gene3D" id="1.25.40.10">
    <property type="entry name" value="Tetratricopeptide repeat domain"/>
    <property type="match status" value="1"/>
</dbReference>
<dbReference type="Proteomes" id="UP000032534">
    <property type="component" value="Unassembled WGS sequence"/>
</dbReference>
<dbReference type="InterPro" id="IPR011990">
    <property type="entry name" value="TPR-like_helical_dom_sf"/>
</dbReference>